<dbReference type="Pfam" id="PF08281">
    <property type="entry name" value="Sigma70_r4_2"/>
    <property type="match status" value="1"/>
</dbReference>
<gene>
    <name evidence="9" type="ORF">NBH00_13560</name>
</gene>
<evidence type="ECO:0000256" key="4">
    <source>
        <dbReference type="ARBA" id="ARBA00023125"/>
    </source>
</evidence>
<accession>A0ABY5DKV8</accession>
<sequence length="481" mass="48389">MTPILTPAISTVLLRTQSDEKLVALVAAGHERAFEALCDRHRPALARSLRRIMPPSRVDDALQQTFLSAWTALAGGTEVRAVVPWLHRIARNAASTALARPGYDHAELEEALHLTPGPEEDLERRDVVRRTLRGVAALPERQREALLAVAVEGRPHAQVAAELGMTEPAVRQLVRRARTSLRTAVGAIVPTPLISWALTAGGHVATADGVAGAAIGAGGTSVVATALKIGAVVAAVSTPVVHHAVTTGGHHAPARPAVAMIAAGSAGARALPAGASPAATAAARAAAHLRAATGSASTPGAGVTAAGAPPSRLPSRARAHLPAGSTGPVTLPAAAALPATMPHPAPAALPVHAALPATASRQHLTMAQWLTLLAMQQRARRTTGTTTAPTSSPYGSPSGRRRPDGDRWPTGGGTTTTTTTSSTTSAPAPAPSPATTTGTATTDTPATTTGTSTTTSTTSTTASPASTTTTPRAAPPAPAAP</sequence>
<dbReference type="InterPro" id="IPR007627">
    <property type="entry name" value="RNA_pol_sigma70_r2"/>
</dbReference>
<dbReference type="InterPro" id="IPR013325">
    <property type="entry name" value="RNA_pol_sigma_r2"/>
</dbReference>
<evidence type="ECO:0000313" key="10">
    <source>
        <dbReference type="Proteomes" id="UP001056035"/>
    </source>
</evidence>
<name>A0ABY5DKV8_9ACTN</name>
<reference evidence="9 10" key="1">
    <citation type="submission" date="2022-06" db="EMBL/GenBank/DDBJ databases">
        <title>Paraconexibacter antarcticus.</title>
        <authorList>
            <person name="Kim C.S."/>
        </authorList>
    </citation>
    <scope>NUCLEOTIDE SEQUENCE [LARGE SCALE GENOMIC DNA]</scope>
    <source>
        <strain evidence="9 10">02-257</strain>
    </source>
</reference>
<evidence type="ECO:0000256" key="5">
    <source>
        <dbReference type="ARBA" id="ARBA00023163"/>
    </source>
</evidence>
<keyword evidence="3" id="KW-0731">Sigma factor</keyword>
<dbReference type="EMBL" id="CP098502">
    <property type="protein sequence ID" value="UTI62388.1"/>
    <property type="molecule type" value="Genomic_DNA"/>
</dbReference>
<dbReference type="PANTHER" id="PTHR43133:SF8">
    <property type="entry name" value="RNA POLYMERASE SIGMA FACTOR HI_1459-RELATED"/>
    <property type="match status" value="1"/>
</dbReference>
<dbReference type="InterPro" id="IPR039425">
    <property type="entry name" value="RNA_pol_sigma-70-like"/>
</dbReference>
<keyword evidence="2" id="KW-0805">Transcription regulation</keyword>
<feature type="compositionally biased region" description="Low complexity" evidence="6">
    <location>
        <begin position="415"/>
        <end position="472"/>
    </location>
</feature>
<dbReference type="InterPro" id="IPR036388">
    <property type="entry name" value="WH-like_DNA-bd_sf"/>
</dbReference>
<dbReference type="InterPro" id="IPR013324">
    <property type="entry name" value="RNA_pol_sigma_r3/r4-like"/>
</dbReference>
<dbReference type="CDD" id="cd06171">
    <property type="entry name" value="Sigma70_r4"/>
    <property type="match status" value="1"/>
</dbReference>
<organism evidence="9 10">
    <name type="scientific">Paraconexibacter antarcticus</name>
    <dbReference type="NCBI Taxonomy" id="2949664"/>
    <lineage>
        <taxon>Bacteria</taxon>
        <taxon>Bacillati</taxon>
        <taxon>Actinomycetota</taxon>
        <taxon>Thermoleophilia</taxon>
        <taxon>Solirubrobacterales</taxon>
        <taxon>Paraconexibacteraceae</taxon>
        <taxon>Paraconexibacter</taxon>
    </lineage>
</organism>
<evidence type="ECO:0000313" key="9">
    <source>
        <dbReference type="EMBL" id="UTI62388.1"/>
    </source>
</evidence>
<feature type="domain" description="RNA polymerase sigma-70 region 2" evidence="7">
    <location>
        <begin position="39"/>
        <end position="100"/>
    </location>
</feature>
<feature type="region of interest" description="Disordered" evidence="6">
    <location>
        <begin position="293"/>
        <end position="326"/>
    </location>
</feature>
<dbReference type="SUPFAM" id="SSF88946">
    <property type="entry name" value="Sigma2 domain of RNA polymerase sigma factors"/>
    <property type="match status" value="1"/>
</dbReference>
<keyword evidence="5" id="KW-0804">Transcription</keyword>
<dbReference type="InterPro" id="IPR013249">
    <property type="entry name" value="RNA_pol_sigma70_r4_t2"/>
</dbReference>
<evidence type="ECO:0000256" key="3">
    <source>
        <dbReference type="ARBA" id="ARBA00023082"/>
    </source>
</evidence>
<dbReference type="NCBIfam" id="TIGR02937">
    <property type="entry name" value="sigma70-ECF"/>
    <property type="match status" value="1"/>
</dbReference>
<dbReference type="Proteomes" id="UP001056035">
    <property type="component" value="Chromosome"/>
</dbReference>
<dbReference type="InterPro" id="IPR014284">
    <property type="entry name" value="RNA_pol_sigma-70_dom"/>
</dbReference>
<comment type="similarity">
    <text evidence="1">Belongs to the sigma-70 factor family. ECF subfamily.</text>
</comment>
<proteinExistence type="inferred from homology"/>
<feature type="compositionally biased region" description="Low complexity" evidence="6">
    <location>
        <begin position="293"/>
        <end position="310"/>
    </location>
</feature>
<feature type="domain" description="RNA polymerase sigma factor 70 region 4 type 2" evidence="8">
    <location>
        <begin position="135"/>
        <end position="181"/>
    </location>
</feature>
<dbReference type="Pfam" id="PF04542">
    <property type="entry name" value="Sigma70_r2"/>
    <property type="match status" value="1"/>
</dbReference>
<dbReference type="Gene3D" id="1.10.10.10">
    <property type="entry name" value="Winged helix-like DNA-binding domain superfamily/Winged helix DNA-binding domain"/>
    <property type="match status" value="1"/>
</dbReference>
<dbReference type="RefSeq" id="WP_254569126.1">
    <property type="nucleotide sequence ID" value="NZ_CP098502.1"/>
</dbReference>
<evidence type="ECO:0000259" key="7">
    <source>
        <dbReference type="Pfam" id="PF04542"/>
    </source>
</evidence>
<feature type="region of interest" description="Disordered" evidence="6">
    <location>
        <begin position="378"/>
        <end position="481"/>
    </location>
</feature>
<keyword evidence="4" id="KW-0238">DNA-binding</keyword>
<dbReference type="Gene3D" id="1.10.1740.10">
    <property type="match status" value="1"/>
</dbReference>
<protein>
    <submittedName>
        <fullName evidence="9">Sigma-70 family RNA polymerase sigma factor</fullName>
    </submittedName>
</protein>
<evidence type="ECO:0000256" key="2">
    <source>
        <dbReference type="ARBA" id="ARBA00023015"/>
    </source>
</evidence>
<evidence type="ECO:0000256" key="6">
    <source>
        <dbReference type="SAM" id="MobiDB-lite"/>
    </source>
</evidence>
<dbReference type="PANTHER" id="PTHR43133">
    <property type="entry name" value="RNA POLYMERASE ECF-TYPE SIGMA FACTO"/>
    <property type="match status" value="1"/>
</dbReference>
<keyword evidence="10" id="KW-1185">Reference proteome</keyword>
<dbReference type="SUPFAM" id="SSF88659">
    <property type="entry name" value="Sigma3 and sigma4 domains of RNA polymerase sigma factors"/>
    <property type="match status" value="1"/>
</dbReference>
<evidence type="ECO:0000259" key="8">
    <source>
        <dbReference type="Pfam" id="PF08281"/>
    </source>
</evidence>
<feature type="compositionally biased region" description="Low complexity" evidence="6">
    <location>
        <begin position="382"/>
        <end position="398"/>
    </location>
</feature>
<evidence type="ECO:0000256" key="1">
    <source>
        <dbReference type="ARBA" id="ARBA00010641"/>
    </source>
</evidence>